<sequence length="274" mass="30196">MLAPLILVFYAADWSLINVLNKPVNFAGDASAFPSSLCKITGIAIKCFHRIDYIEQASTAEKLSWASGRTTTRVEDEAYCLLGLLDFNMPLLYGEGRKAFLRMQKSLLESSDDDSIFAWRATADQCLRAPMEGGDGGVRIERLTPGLLARSPADFGACADIALLHERSFSRGYVYALKLDCGVRPPDFMNGQLRSAIALWCLDREGPSGALMATHRCAIDENDLYEIFDGYIGTPGSTPATDSGVVEHVVSERGFPESQLRRPKKTTRRLFITL</sequence>
<dbReference type="PANTHER" id="PTHR10622">
    <property type="entry name" value="HET DOMAIN-CONTAINING PROTEIN"/>
    <property type="match status" value="1"/>
</dbReference>
<keyword evidence="2" id="KW-1185">Reference proteome</keyword>
<gene>
    <name evidence="1" type="primary">gse1</name>
    <name evidence="1" type="ORF">LTR78_001259</name>
</gene>
<name>A0AAE0WVA3_9PEZI</name>
<dbReference type="GeneID" id="89958269"/>
<protein>
    <submittedName>
        <fullName evidence="1">Maturation of 5S rRNA</fullName>
    </submittedName>
</protein>
<dbReference type="EMBL" id="JAUTXT010000003">
    <property type="protein sequence ID" value="KAK3678806.1"/>
    <property type="molecule type" value="Genomic_DNA"/>
</dbReference>
<evidence type="ECO:0000313" key="2">
    <source>
        <dbReference type="Proteomes" id="UP001274830"/>
    </source>
</evidence>
<evidence type="ECO:0000313" key="1">
    <source>
        <dbReference type="EMBL" id="KAK3678806.1"/>
    </source>
</evidence>
<dbReference type="Proteomes" id="UP001274830">
    <property type="component" value="Unassembled WGS sequence"/>
</dbReference>
<reference evidence="1" key="1">
    <citation type="submission" date="2023-07" db="EMBL/GenBank/DDBJ databases">
        <title>Black Yeasts Isolated from many extreme environments.</title>
        <authorList>
            <person name="Coleine C."/>
            <person name="Stajich J.E."/>
            <person name="Selbmann L."/>
        </authorList>
    </citation>
    <scope>NUCLEOTIDE SEQUENCE</scope>
    <source>
        <strain evidence="1">CCFEE 5485</strain>
    </source>
</reference>
<accession>A0AAE0WVA3</accession>
<dbReference type="RefSeq" id="XP_064698701.1">
    <property type="nucleotide sequence ID" value="XM_064833740.1"/>
</dbReference>
<dbReference type="PANTHER" id="PTHR10622:SF12">
    <property type="entry name" value="HET DOMAIN-CONTAINING PROTEIN"/>
    <property type="match status" value="1"/>
</dbReference>
<proteinExistence type="predicted"/>
<comment type="caution">
    <text evidence="1">The sequence shown here is derived from an EMBL/GenBank/DDBJ whole genome shotgun (WGS) entry which is preliminary data.</text>
</comment>
<dbReference type="AlphaFoldDB" id="A0AAE0WVA3"/>
<organism evidence="1 2">
    <name type="scientific">Recurvomyces mirabilis</name>
    <dbReference type="NCBI Taxonomy" id="574656"/>
    <lineage>
        <taxon>Eukaryota</taxon>
        <taxon>Fungi</taxon>
        <taxon>Dikarya</taxon>
        <taxon>Ascomycota</taxon>
        <taxon>Pezizomycotina</taxon>
        <taxon>Dothideomycetes</taxon>
        <taxon>Dothideomycetidae</taxon>
        <taxon>Mycosphaerellales</taxon>
        <taxon>Teratosphaeriaceae</taxon>
        <taxon>Recurvomyces</taxon>
    </lineage>
</organism>